<dbReference type="Pfam" id="PF00196">
    <property type="entry name" value="GerE"/>
    <property type="match status" value="1"/>
</dbReference>
<name>A0A6L6Q2V5_9BURK</name>
<dbReference type="InterPro" id="IPR016032">
    <property type="entry name" value="Sig_transdc_resp-reg_C-effctor"/>
</dbReference>
<dbReference type="Proteomes" id="UP000484015">
    <property type="component" value="Unassembled WGS sequence"/>
</dbReference>
<accession>A0A6L6Q2V5</accession>
<keyword evidence="3" id="KW-0804">Transcription</keyword>
<dbReference type="GO" id="GO:0006355">
    <property type="term" value="P:regulation of DNA-templated transcription"/>
    <property type="evidence" value="ECO:0007669"/>
    <property type="project" value="InterPro"/>
</dbReference>
<evidence type="ECO:0000313" key="6">
    <source>
        <dbReference type="EMBL" id="MTW03990.1"/>
    </source>
</evidence>
<dbReference type="PANTHER" id="PTHR44688">
    <property type="entry name" value="DNA-BINDING TRANSCRIPTIONAL ACTIVATOR DEVR_DOSR"/>
    <property type="match status" value="1"/>
</dbReference>
<dbReference type="PROSITE" id="PS50112">
    <property type="entry name" value="PAS"/>
    <property type="match status" value="1"/>
</dbReference>
<dbReference type="InterPro" id="IPR000014">
    <property type="entry name" value="PAS"/>
</dbReference>
<dbReference type="NCBIfam" id="TIGR00229">
    <property type="entry name" value="sensory_box"/>
    <property type="match status" value="1"/>
</dbReference>
<dbReference type="PRINTS" id="PR00038">
    <property type="entry name" value="HTHLUXR"/>
</dbReference>
<keyword evidence="1" id="KW-0805">Transcription regulation</keyword>
<dbReference type="EMBL" id="WNLA01000012">
    <property type="protein sequence ID" value="MTW03990.1"/>
    <property type="molecule type" value="Genomic_DNA"/>
</dbReference>
<dbReference type="RefSeq" id="WP_155440337.1">
    <property type="nucleotide sequence ID" value="NZ_WNLA01000012.1"/>
</dbReference>
<dbReference type="GO" id="GO:0003677">
    <property type="term" value="F:DNA binding"/>
    <property type="evidence" value="ECO:0007669"/>
    <property type="project" value="UniProtKB-KW"/>
</dbReference>
<dbReference type="PROSITE" id="PS00622">
    <property type="entry name" value="HTH_LUXR_1"/>
    <property type="match status" value="1"/>
</dbReference>
<dbReference type="PANTHER" id="PTHR44688:SF16">
    <property type="entry name" value="DNA-BINDING TRANSCRIPTIONAL ACTIVATOR DEVR_DOSR"/>
    <property type="match status" value="1"/>
</dbReference>
<dbReference type="InterPro" id="IPR036388">
    <property type="entry name" value="WH-like_DNA-bd_sf"/>
</dbReference>
<dbReference type="InterPro" id="IPR000792">
    <property type="entry name" value="Tscrpt_reg_LuxR_C"/>
</dbReference>
<dbReference type="CDD" id="cd06170">
    <property type="entry name" value="LuxR_C_like"/>
    <property type="match status" value="1"/>
</dbReference>
<keyword evidence="2" id="KW-0238">DNA-binding</keyword>
<evidence type="ECO:0000256" key="3">
    <source>
        <dbReference type="ARBA" id="ARBA00023163"/>
    </source>
</evidence>
<proteinExistence type="predicted"/>
<organism evidence="6 7">
    <name type="scientific">Pseudoduganella ginsengisoli</name>
    <dbReference type="NCBI Taxonomy" id="1462440"/>
    <lineage>
        <taxon>Bacteria</taxon>
        <taxon>Pseudomonadati</taxon>
        <taxon>Pseudomonadota</taxon>
        <taxon>Betaproteobacteria</taxon>
        <taxon>Burkholderiales</taxon>
        <taxon>Oxalobacteraceae</taxon>
        <taxon>Telluria group</taxon>
        <taxon>Pseudoduganella</taxon>
    </lineage>
</organism>
<dbReference type="Pfam" id="PF13426">
    <property type="entry name" value="PAS_9"/>
    <property type="match status" value="1"/>
</dbReference>
<dbReference type="InterPro" id="IPR035965">
    <property type="entry name" value="PAS-like_dom_sf"/>
</dbReference>
<reference evidence="6 7" key="1">
    <citation type="submission" date="2019-11" db="EMBL/GenBank/DDBJ databases">
        <title>Type strains purchased from KCTC, JCM and DSMZ.</title>
        <authorList>
            <person name="Lu H."/>
        </authorList>
    </citation>
    <scope>NUCLEOTIDE SEQUENCE [LARGE SCALE GENOMIC DNA]</scope>
    <source>
        <strain evidence="6 7">KCTC 42409</strain>
    </source>
</reference>
<evidence type="ECO:0000256" key="1">
    <source>
        <dbReference type="ARBA" id="ARBA00023015"/>
    </source>
</evidence>
<gene>
    <name evidence="6" type="ORF">GM668_18070</name>
</gene>
<dbReference type="CDD" id="cd00130">
    <property type="entry name" value="PAS"/>
    <property type="match status" value="1"/>
</dbReference>
<keyword evidence="7" id="KW-1185">Reference proteome</keyword>
<dbReference type="PROSITE" id="PS50043">
    <property type="entry name" value="HTH_LUXR_2"/>
    <property type="match status" value="1"/>
</dbReference>
<feature type="domain" description="HTH luxR-type" evidence="4">
    <location>
        <begin position="118"/>
        <end position="185"/>
    </location>
</feature>
<dbReference type="Gene3D" id="1.10.10.10">
    <property type="entry name" value="Winged helix-like DNA-binding domain superfamily/Winged helix DNA-binding domain"/>
    <property type="match status" value="1"/>
</dbReference>
<dbReference type="OrthoDB" id="8533716at2"/>
<evidence type="ECO:0000256" key="2">
    <source>
        <dbReference type="ARBA" id="ARBA00023125"/>
    </source>
</evidence>
<evidence type="ECO:0000259" key="5">
    <source>
        <dbReference type="PROSITE" id="PS50112"/>
    </source>
</evidence>
<comment type="caution">
    <text evidence="6">The sequence shown here is derived from an EMBL/GenBank/DDBJ whole genome shotgun (WGS) entry which is preliminary data.</text>
</comment>
<evidence type="ECO:0000259" key="4">
    <source>
        <dbReference type="PROSITE" id="PS50043"/>
    </source>
</evidence>
<dbReference type="SUPFAM" id="SSF55785">
    <property type="entry name" value="PYP-like sensor domain (PAS domain)"/>
    <property type="match status" value="1"/>
</dbReference>
<dbReference type="SMART" id="SM00091">
    <property type="entry name" value="PAS"/>
    <property type="match status" value="1"/>
</dbReference>
<dbReference type="AlphaFoldDB" id="A0A6L6Q2V5"/>
<protein>
    <submittedName>
        <fullName evidence="6">PAS domain S-box protein</fullName>
    </submittedName>
</protein>
<dbReference type="SUPFAM" id="SSF46894">
    <property type="entry name" value="C-terminal effector domain of the bipartite response regulators"/>
    <property type="match status" value="1"/>
</dbReference>
<feature type="domain" description="PAS" evidence="5">
    <location>
        <begin position="32"/>
        <end position="56"/>
    </location>
</feature>
<sequence>MSAFTPIDYEDIFQLATVGMCVSRQRTLYSANEALAGIFGYTRAEMAGQSLEMLYPTLDEFERIGTRIADALTSGGAYTDERIMRRANGELFWCRVAGRALMASNPHAVGVWTFEDLSGRRPVAVGMTPREREVAALLLEGQTSKRIARRIDLSPRTVEMHRANLMRKFGVSTSGALLHKLASLN</sequence>
<dbReference type="Gene3D" id="3.30.450.20">
    <property type="entry name" value="PAS domain"/>
    <property type="match status" value="1"/>
</dbReference>
<dbReference type="SMART" id="SM00421">
    <property type="entry name" value="HTH_LUXR"/>
    <property type="match status" value="1"/>
</dbReference>
<evidence type="ECO:0000313" key="7">
    <source>
        <dbReference type="Proteomes" id="UP000484015"/>
    </source>
</evidence>